<dbReference type="EMBL" id="JBHTIK010000001">
    <property type="protein sequence ID" value="MFD0847104.1"/>
    <property type="molecule type" value="Genomic_DNA"/>
</dbReference>
<evidence type="ECO:0000259" key="1">
    <source>
        <dbReference type="Pfam" id="PF07693"/>
    </source>
</evidence>
<dbReference type="InterPro" id="IPR052754">
    <property type="entry name" value="NTPase_KAP_P-loop"/>
</dbReference>
<protein>
    <submittedName>
        <fullName evidence="2">P-loop NTPase fold protein</fullName>
    </submittedName>
</protein>
<dbReference type="Proteomes" id="UP001597124">
    <property type="component" value="Unassembled WGS sequence"/>
</dbReference>
<name>A0ABW3BZQ3_SPHXN</name>
<feature type="domain" description="KAP NTPase" evidence="1">
    <location>
        <begin position="28"/>
        <end position="325"/>
    </location>
</feature>
<comment type="caution">
    <text evidence="2">The sequence shown here is derived from an EMBL/GenBank/DDBJ whole genome shotgun (WGS) entry which is preliminary data.</text>
</comment>
<dbReference type="Gene3D" id="3.40.50.300">
    <property type="entry name" value="P-loop containing nucleotide triphosphate hydrolases"/>
    <property type="match status" value="1"/>
</dbReference>
<organism evidence="2 3">
    <name type="scientific">Sphingosinicella xenopeptidilytica</name>
    <dbReference type="NCBI Taxonomy" id="364098"/>
    <lineage>
        <taxon>Bacteria</taxon>
        <taxon>Pseudomonadati</taxon>
        <taxon>Pseudomonadota</taxon>
        <taxon>Alphaproteobacteria</taxon>
        <taxon>Sphingomonadales</taxon>
        <taxon>Sphingosinicellaceae</taxon>
        <taxon>Sphingosinicella</taxon>
    </lineage>
</organism>
<gene>
    <name evidence="2" type="ORF">ACFQ00_02085</name>
</gene>
<dbReference type="PANTHER" id="PTHR22674:SF6">
    <property type="entry name" value="NTPASE KAP FAMILY P-LOOP DOMAIN-CONTAINING PROTEIN 1"/>
    <property type="match status" value="1"/>
</dbReference>
<evidence type="ECO:0000313" key="2">
    <source>
        <dbReference type="EMBL" id="MFD0847104.1"/>
    </source>
</evidence>
<proteinExistence type="predicted"/>
<reference evidence="3" key="1">
    <citation type="journal article" date="2019" name="Int. J. Syst. Evol. Microbiol.">
        <title>The Global Catalogue of Microorganisms (GCM) 10K type strain sequencing project: providing services to taxonomists for standard genome sequencing and annotation.</title>
        <authorList>
            <consortium name="The Broad Institute Genomics Platform"/>
            <consortium name="The Broad Institute Genome Sequencing Center for Infectious Disease"/>
            <person name="Wu L."/>
            <person name="Ma J."/>
        </authorList>
    </citation>
    <scope>NUCLEOTIDE SEQUENCE [LARGE SCALE GENOMIC DNA]</scope>
    <source>
        <strain evidence="3">CCUG 52537</strain>
    </source>
</reference>
<dbReference type="InterPro" id="IPR027417">
    <property type="entry name" value="P-loop_NTPase"/>
</dbReference>
<keyword evidence="3" id="KW-1185">Reference proteome</keyword>
<evidence type="ECO:0000313" key="3">
    <source>
        <dbReference type="Proteomes" id="UP001597124"/>
    </source>
</evidence>
<sequence>MTDSVDPGQLLGDAPLQADAFDAVGLREVAASVAAALAALRTDASLVIGIEGRWGSGKSSLLVEVERALVAVPAAHPHSLVHFRPWLVGNRDALLEQLFDDLERAIAGIEAAHGDTTRQTLVQARRAGKALRSFAAGVKRAGSAVELAGDAAAFAPVKWAGKGVAWVGEWLGREPAVKSLDVLRARLETALKALDHRIIVTIDDIDRLEPTEMLEVLRLVRSVGDLPNILYLLCYDSEILAHGVRQAAQVENGQAYLEKIVQLTVPVPLPETFQLRHWFEVALAGFAVPRDEDGASRLRSVIDFEGGRRLTTPRSVIRVLDALRFLWPTLDKAGADLADLVWLQLIKEGNPALYRWIEEYCATAAELSLGTARVEKEERAITLDALVARAGKEWFASLNYAYYFAEQLPGLDLNYAQEGPRFNVHGRVAERERDRAIAGRRLASPDHYRLYFALAAPTHALQQADFDAFWAAAREGPEVVSQLLVAMQVRPSGRVLSQADMLLERIRGGELTAIDPSHAANILLGFADGLDAVYRARPFERFWVTGPWDRAERLVVPLLARLEDGLRTATVDAMFKGAALSWLTSLFRRETFAHGRFGDRPKPISERYFGETELDRIAATMRARYRALSLDAILGTVSPIDILFAWVQGGDTYETEHVAAFLAAETVGDCQFLRVLDVLRSTVTTSDGQYKTLKLENLKPFLDVDLALERLRGLAGDTDRPDLAQHARNLIDAAEAAREF</sequence>
<dbReference type="InterPro" id="IPR011646">
    <property type="entry name" value="KAP_P-loop"/>
</dbReference>
<dbReference type="PANTHER" id="PTHR22674">
    <property type="entry name" value="NTPASE, KAP FAMILY P-LOOP DOMAIN-CONTAINING 1"/>
    <property type="match status" value="1"/>
</dbReference>
<dbReference type="RefSeq" id="WP_381485464.1">
    <property type="nucleotide sequence ID" value="NZ_JBHTIK010000001.1"/>
</dbReference>
<dbReference type="SUPFAM" id="SSF52540">
    <property type="entry name" value="P-loop containing nucleoside triphosphate hydrolases"/>
    <property type="match status" value="1"/>
</dbReference>
<accession>A0ABW3BZQ3</accession>
<dbReference type="Pfam" id="PF07693">
    <property type="entry name" value="KAP_NTPase"/>
    <property type="match status" value="1"/>
</dbReference>